<dbReference type="AlphaFoldDB" id="Q2IKG8"/>
<dbReference type="Gene3D" id="1.10.287.1490">
    <property type="match status" value="1"/>
</dbReference>
<dbReference type="InterPro" id="IPR011006">
    <property type="entry name" value="CheY-like_superfamily"/>
</dbReference>
<feature type="region of interest" description="Disordered" evidence="3">
    <location>
        <begin position="220"/>
        <end position="246"/>
    </location>
</feature>
<keyword evidence="1" id="KW-0597">Phosphoprotein</keyword>
<comment type="caution">
    <text evidence="2">Lacks conserved residue(s) required for the propagation of feature annotation.</text>
</comment>
<name>Q2IKG8_ANADE</name>
<dbReference type="PANTHER" id="PTHR44591">
    <property type="entry name" value="STRESS RESPONSE REGULATOR PROTEIN 1"/>
    <property type="match status" value="1"/>
</dbReference>
<evidence type="ECO:0000313" key="6">
    <source>
        <dbReference type="Proteomes" id="UP000001935"/>
    </source>
</evidence>
<gene>
    <name evidence="5" type="ordered locus">Adeh_2380</name>
</gene>
<dbReference type="RefSeq" id="WP_011421432.1">
    <property type="nucleotide sequence ID" value="NC_007760.1"/>
</dbReference>
<dbReference type="PROSITE" id="PS50110">
    <property type="entry name" value="RESPONSE_REGULATORY"/>
    <property type="match status" value="1"/>
</dbReference>
<dbReference type="Gene3D" id="3.40.50.2300">
    <property type="match status" value="1"/>
</dbReference>
<dbReference type="InterPro" id="IPR001789">
    <property type="entry name" value="Sig_transdc_resp-reg_receiver"/>
</dbReference>
<evidence type="ECO:0000259" key="4">
    <source>
        <dbReference type="PROSITE" id="PS50110"/>
    </source>
</evidence>
<dbReference type="eggNOG" id="COG0745">
    <property type="taxonomic scope" value="Bacteria"/>
</dbReference>
<feature type="region of interest" description="Disordered" evidence="3">
    <location>
        <begin position="381"/>
        <end position="428"/>
    </location>
</feature>
<dbReference type="Pfam" id="PF00072">
    <property type="entry name" value="Response_reg"/>
    <property type="match status" value="1"/>
</dbReference>
<dbReference type="Proteomes" id="UP000001935">
    <property type="component" value="Chromosome"/>
</dbReference>
<dbReference type="EMBL" id="CP000251">
    <property type="protein sequence ID" value="ABC82150.1"/>
    <property type="molecule type" value="Genomic_DNA"/>
</dbReference>
<organism evidence="5 6">
    <name type="scientific">Anaeromyxobacter dehalogenans (strain 2CP-C)</name>
    <dbReference type="NCBI Taxonomy" id="290397"/>
    <lineage>
        <taxon>Bacteria</taxon>
        <taxon>Pseudomonadati</taxon>
        <taxon>Myxococcota</taxon>
        <taxon>Myxococcia</taxon>
        <taxon>Myxococcales</taxon>
        <taxon>Cystobacterineae</taxon>
        <taxon>Anaeromyxobacteraceae</taxon>
        <taxon>Anaeromyxobacter</taxon>
    </lineage>
</organism>
<dbReference type="STRING" id="290397.Adeh_2380"/>
<proteinExistence type="predicted"/>
<dbReference type="KEGG" id="ade:Adeh_2380"/>
<accession>Q2IKG8</accession>
<dbReference type="InterPro" id="IPR050595">
    <property type="entry name" value="Bact_response_regulator"/>
</dbReference>
<feature type="compositionally biased region" description="Low complexity" evidence="3">
    <location>
        <begin position="413"/>
        <end position="424"/>
    </location>
</feature>
<dbReference type="CDD" id="cd00156">
    <property type="entry name" value="REC"/>
    <property type="match status" value="1"/>
</dbReference>
<evidence type="ECO:0000256" key="2">
    <source>
        <dbReference type="PROSITE-ProRule" id="PRU00169"/>
    </source>
</evidence>
<dbReference type="PANTHER" id="PTHR44591:SF3">
    <property type="entry name" value="RESPONSE REGULATORY DOMAIN-CONTAINING PROTEIN"/>
    <property type="match status" value="1"/>
</dbReference>
<feature type="compositionally biased region" description="Basic and acidic residues" evidence="3">
    <location>
        <begin position="514"/>
        <end position="528"/>
    </location>
</feature>
<dbReference type="SMART" id="SM00448">
    <property type="entry name" value="REC"/>
    <property type="match status" value="1"/>
</dbReference>
<dbReference type="OrthoDB" id="5518460at2"/>
<sequence>MPTKILLIENDAAFAAELSKTLEASGFDVRVTGDGKLGIELAREWAPAGVVLSVELPGMSGYLVCQKLKKDDALKATPLVLTSAEATEETFENHRKLKVRADEYLLKPFPAAALVEKLGALVGLPDAGEEALEADEEIVSLEEEMGLEAVSDLSDADLPALDLDALPDEPGGDGGEVPAADDLALLDEAFDGIAAPRPERPGDALDLALGLGDVPAAVDDPLDPSLLDGTDDLSGPAGLGAADDPDAGLSLLDADAALGALADEPPAAARPPVRGASADALRAAGIPLLDDLPASAPAPAPAGADPAELAALREQLRQAEDAAAGAAAEQAALRARGDAAAAEAERARAELAGARDEARDAQDRAEALDRELAELRERLAGAERAAGDAERRAEDAEARALEAEDAARRRTAEAAAAAEAAAHAEAMERELEELRTELVVARGEAEGARGEVENRTAELRRRVAELEAANAKNEERVLKAYQKIKGDEKVKDKVRKALAIASQLLDEGLPAEPAAEKDRRAAAPLVRD</sequence>
<dbReference type="HOGENOM" id="CLU_484698_0_0_7"/>
<feature type="domain" description="Response regulatory" evidence="4">
    <location>
        <begin position="4"/>
        <end position="122"/>
    </location>
</feature>
<evidence type="ECO:0000313" key="5">
    <source>
        <dbReference type="EMBL" id="ABC82150.1"/>
    </source>
</evidence>
<protein>
    <submittedName>
        <fullName evidence="5">Response regulator receiver domain protein (CheY-like)</fullName>
    </submittedName>
</protein>
<evidence type="ECO:0000256" key="3">
    <source>
        <dbReference type="SAM" id="MobiDB-lite"/>
    </source>
</evidence>
<dbReference type="GO" id="GO:0000160">
    <property type="term" value="P:phosphorelay signal transduction system"/>
    <property type="evidence" value="ECO:0007669"/>
    <property type="project" value="InterPro"/>
</dbReference>
<dbReference type="SUPFAM" id="SSF52172">
    <property type="entry name" value="CheY-like"/>
    <property type="match status" value="1"/>
</dbReference>
<evidence type="ECO:0000256" key="1">
    <source>
        <dbReference type="ARBA" id="ARBA00022553"/>
    </source>
</evidence>
<feature type="region of interest" description="Disordered" evidence="3">
    <location>
        <begin position="507"/>
        <end position="528"/>
    </location>
</feature>
<reference evidence="5 6" key="1">
    <citation type="submission" date="2006-01" db="EMBL/GenBank/DDBJ databases">
        <title>Complete sequence of Anaeromyxobacter dehalogenans 2CP-C.</title>
        <authorList>
            <consortium name="US DOE Joint Genome Institute"/>
            <person name="Copeland A."/>
            <person name="Lucas S."/>
            <person name="Lapidus A."/>
            <person name="Barry K."/>
            <person name="Detter J.C."/>
            <person name="Glavina T."/>
            <person name="Hammon N."/>
            <person name="Israni S."/>
            <person name="Pitluck S."/>
            <person name="Brettin T."/>
            <person name="Bruce D."/>
            <person name="Han C."/>
            <person name="Tapia R."/>
            <person name="Gilna P."/>
            <person name="Kiss H."/>
            <person name="Schmutz J."/>
            <person name="Larimer F."/>
            <person name="Land M."/>
            <person name="Kyrpides N."/>
            <person name="Anderson I."/>
            <person name="Sanford R.A."/>
            <person name="Ritalahti K.M."/>
            <person name="Thomas H.S."/>
            <person name="Kirby J.R."/>
            <person name="Zhulin I.B."/>
            <person name="Loeffler F.E."/>
            <person name="Richardson P."/>
        </authorList>
    </citation>
    <scope>NUCLEOTIDE SEQUENCE [LARGE SCALE GENOMIC DNA]</scope>
    <source>
        <strain evidence="5 6">2CP-C</strain>
    </source>
</reference>
<feature type="compositionally biased region" description="Basic and acidic residues" evidence="3">
    <location>
        <begin position="381"/>
        <end position="412"/>
    </location>
</feature>